<name>A0A284VRE2_9EURY</name>
<dbReference type="EMBL" id="FZMP01000196">
    <property type="protein sequence ID" value="SNQ61832.1"/>
    <property type="molecule type" value="Genomic_DNA"/>
</dbReference>
<gene>
    <name evidence="1" type="ORF">MNV_50091</name>
</gene>
<dbReference type="AlphaFoldDB" id="A0A284VRE2"/>
<dbReference type="Proteomes" id="UP000218615">
    <property type="component" value="Unassembled WGS sequence"/>
</dbReference>
<protein>
    <submittedName>
        <fullName evidence="1">Uncharacterized protein</fullName>
    </submittedName>
</protein>
<proteinExistence type="predicted"/>
<organism evidence="1 2">
    <name type="scientific">Candidatus Methanoperedens nitratireducens</name>
    <dbReference type="NCBI Taxonomy" id="1392998"/>
    <lineage>
        <taxon>Archaea</taxon>
        <taxon>Methanobacteriati</taxon>
        <taxon>Methanobacteriota</taxon>
        <taxon>Stenosarchaea group</taxon>
        <taxon>Methanomicrobia</taxon>
        <taxon>Methanosarcinales</taxon>
        <taxon>ANME-2 cluster</taxon>
        <taxon>Candidatus Methanoperedentaceae</taxon>
        <taxon>Candidatus Methanoperedens</taxon>
    </lineage>
</organism>
<dbReference type="RefSeq" id="WP_096206464.1">
    <property type="nucleotide sequence ID" value="NZ_FZMP01000196.1"/>
</dbReference>
<dbReference type="PROSITE" id="PS51257">
    <property type="entry name" value="PROKAR_LIPOPROTEIN"/>
    <property type="match status" value="1"/>
</dbReference>
<evidence type="ECO:0000313" key="2">
    <source>
        <dbReference type="Proteomes" id="UP000218615"/>
    </source>
</evidence>
<accession>A0A284VRE2</accession>
<evidence type="ECO:0000313" key="1">
    <source>
        <dbReference type="EMBL" id="SNQ61832.1"/>
    </source>
</evidence>
<sequence length="176" mass="19160">MNRRGTFIIVGIMILAISGCLQSTKENVSVTPTPGVTPVPTTVIPATSAATEIPTPQIPTPQITPVPTIKNLSPGTLYVIARMLTPSYWGNNNYELRAFKVEIYNQGTAPLNIKAQVNNDGQTLEERSFSLKGGGNSYQFINDRNHFINSTNVTLRLIVNGYQPVNYSFESVSSLG</sequence>
<keyword evidence="2" id="KW-1185">Reference proteome</keyword>
<reference evidence="2" key="1">
    <citation type="submission" date="2017-06" db="EMBL/GenBank/DDBJ databases">
        <authorList>
            <person name="Cremers G."/>
        </authorList>
    </citation>
    <scope>NUCLEOTIDE SEQUENCE [LARGE SCALE GENOMIC DNA]</scope>
</reference>